<gene>
    <name evidence="4" type="ORF">CE154_021230</name>
</gene>
<dbReference type="PANTHER" id="PTHR11941:SF54">
    <property type="entry name" value="ENOYL-COA HYDRATASE, MITOCHONDRIAL"/>
    <property type="match status" value="1"/>
</dbReference>
<dbReference type="InterPro" id="IPR029045">
    <property type="entry name" value="ClpP/crotonase-like_dom_sf"/>
</dbReference>
<dbReference type="RefSeq" id="WP_094437386.1">
    <property type="nucleotide sequence ID" value="NZ_NKDB02000006.1"/>
</dbReference>
<dbReference type="EC" id="4.2.1.17" evidence="4"/>
<evidence type="ECO:0000313" key="4">
    <source>
        <dbReference type="EMBL" id="RKJ94221.1"/>
    </source>
</evidence>
<keyword evidence="2 4" id="KW-0456">Lyase</keyword>
<sequence>MTAELQSTSHGQTLVLTLRAPEARNALDGAICAAGIEALGVAERSDEVRSVVITGADGFFSAETSLERLQARRQQPAQAQAQGVELLHHWVEAVHTHPKPVIAAVEGLAEGAGFSLALACDLVVAARNAAFAMGGARLGLSPAGGASWSLPQSLARQMASEILLCGEHIAAPRLHALGLVNHLAEPGRALHEALALAQRLNARAPNALASIKELVGDAPQRSFTEQLAHERDHLVRSLRHANAGEGIAAALEKRTPNYK</sequence>
<dbReference type="CDD" id="cd06558">
    <property type="entry name" value="crotonase-like"/>
    <property type="match status" value="1"/>
</dbReference>
<protein>
    <submittedName>
        <fullName evidence="4">Enoyl-CoA hydratase</fullName>
        <ecNumber evidence="4">4.2.1.17</ecNumber>
    </submittedName>
</protein>
<dbReference type="AlphaFoldDB" id="A0A3R7EX19"/>
<dbReference type="NCBIfam" id="NF046063">
    <property type="entry name" value="oxepin_alt"/>
    <property type="match status" value="1"/>
</dbReference>
<evidence type="ECO:0000313" key="5">
    <source>
        <dbReference type="Proteomes" id="UP000216225"/>
    </source>
</evidence>
<dbReference type="InterPro" id="IPR018376">
    <property type="entry name" value="Enoyl-CoA_hyd/isom_CS"/>
</dbReference>
<dbReference type="PROSITE" id="PS00166">
    <property type="entry name" value="ENOYL_COA_HYDRATASE"/>
    <property type="match status" value="1"/>
</dbReference>
<dbReference type="Pfam" id="PF00378">
    <property type="entry name" value="ECH_1"/>
    <property type="match status" value="1"/>
</dbReference>
<reference evidence="4 5" key="1">
    <citation type="submission" date="2018-09" db="EMBL/GenBank/DDBJ databases">
        <title>Genome comparison of Alicycliphilus sp. BQ1, a polyurethanolytic bacterium, with its closest phylogenetic relatives Alicycliphilus denitrificans BC and K601, unable to attack polyurethane.</title>
        <authorList>
            <person name="Loza-Tavera H."/>
            <person name="Lozano L."/>
            <person name="Cevallos M."/>
            <person name="Maya-Lucas O."/>
            <person name="Garcia-Mena J."/>
            <person name="Hernandez J."/>
        </authorList>
    </citation>
    <scope>NUCLEOTIDE SEQUENCE [LARGE SCALE GENOMIC DNA]</scope>
    <source>
        <strain evidence="4 5">BQ1</strain>
    </source>
</reference>
<comment type="caution">
    <text evidence="4">The sequence shown here is derived from an EMBL/GenBank/DDBJ whole genome shotgun (WGS) entry which is preliminary data.</text>
</comment>
<organism evidence="4 5">
    <name type="scientific">Alicycliphilus denitrificans</name>
    <dbReference type="NCBI Taxonomy" id="179636"/>
    <lineage>
        <taxon>Bacteria</taxon>
        <taxon>Pseudomonadati</taxon>
        <taxon>Pseudomonadota</taxon>
        <taxon>Betaproteobacteria</taxon>
        <taxon>Burkholderiales</taxon>
        <taxon>Comamonadaceae</taxon>
        <taxon>Alicycliphilus</taxon>
    </lineage>
</organism>
<dbReference type="Gene3D" id="1.10.12.10">
    <property type="entry name" value="Lyase 2-enoyl-coa Hydratase, Chain A, domain 2"/>
    <property type="match status" value="1"/>
</dbReference>
<name>A0A3R7EX19_9BURK</name>
<dbReference type="InterPro" id="IPR001753">
    <property type="entry name" value="Enoyl-CoA_hydra/iso"/>
</dbReference>
<dbReference type="PANTHER" id="PTHR11941">
    <property type="entry name" value="ENOYL-COA HYDRATASE-RELATED"/>
    <property type="match status" value="1"/>
</dbReference>
<dbReference type="NCBIfam" id="NF005700">
    <property type="entry name" value="PRK07511.1"/>
    <property type="match status" value="1"/>
</dbReference>
<dbReference type="GO" id="GO:0004300">
    <property type="term" value="F:enoyl-CoA hydratase activity"/>
    <property type="evidence" value="ECO:0007669"/>
    <property type="project" value="UniProtKB-EC"/>
</dbReference>
<dbReference type="InterPro" id="IPR014748">
    <property type="entry name" value="Enoyl-CoA_hydra_C"/>
</dbReference>
<dbReference type="EMBL" id="NKDB02000006">
    <property type="protein sequence ID" value="RKJ94221.1"/>
    <property type="molecule type" value="Genomic_DNA"/>
</dbReference>
<accession>A0A3R7EX19</accession>
<dbReference type="Gene3D" id="3.90.226.10">
    <property type="entry name" value="2-enoyl-CoA Hydratase, Chain A, domain 1"/>
    <property type="match status" value="1"/>
</dbReference>
<proteinExistence type="inferred from homology"/>
<dbReference type="Proteomes" id="UP000216225">
    <property type="component" value="Unassembled WGS sequence"/>
</dbReference>
<evidence type="ECO:0000256" key="2">
    <source>
        <dbReference type="ARBA" id="ARBA00023239"/>
    </source>
</evidence>
<dbReference type="SUPFAM" id="SSF52096">
    <property type="entry name" value="ClpP/crotonase"/>
    <property type="match status" value="1"/>
</dbReference>
<comment type="similarity">
    <text evidence="1 3">Belongs to the enoyl-CoA hydratase/isomerase family.</text>
</comment>
<evidence type="ECO:0000256" key="3">
    <source>
        <dbReference type="RuleBase" id="RU003707"/>
    </source>
</evidence>
<dbReference type="GO" id="GO:0006635">
    <property type="term" value="P:fatty acid beta-oxidation"/>
    <property type="evidence" value="ECO:0007669"/>
    <property type="project" value="TreeGrafter"/>
</dbReference>
<evidence type="ECO:0000256" key="1">
    <source>
        <dbReference type="ARBA" id="ARBA00005254"/>
    </source>
</evidence>